<feature type="compositionally biased region" description="Low complexity" evidence="6">
    <location>
        <begin position="1"/>
        <end position="14"/>
    </location>
</feature>
<reference evidence="9" key="1">
    <citation type="submission" date="2012-09" db="EMBL/GenBank/DDBJ databases">
        <title>Genome sequencing and comparative transcriptomics of race 1 and race 4 of banana pathogen: Fusarium oxysporum f. sp. cubense.</title>
        <authorList>
            <person name="Fang X."/>
            <person name="Huang J."/>
        </authorList>
    </citation>
    <scope>NUCLEOTIDE SEQUENCE [LARGE SCALE GENOMIC DNA]</scope>
    <source>
        <strain evidence="9">race 4</strain>
    </source>
</reference>
<evidence type="ECO:0000259" key="7">
    <source>
        <dbReference type="PROSITE" id="PS00028"/>
    </source>
</evidence>
<dbReference type="GO" id="GO:0010468">
    <property type="term" value="P:regulation of gene expression"/>
    <property type="evidence" value="ECO:0007669"/>
    <property type="project" value="UniProtKB-ARBA"/>
</dbReference>
<evidence type="ECO:0000256" key="2">
    <source>
        <dbReference type="ARBA" id="ARBA00022491"/>
    </source>
</evidence>
<feature type="region of interest" description="Disordered" evidence="6">
    <location>
        <begin position="203"/>
        <end position="277"/>
    </location>
</feature>
<dbReference type="PANTHER" id="PTHR21964">
    <property type="entry name" value="BREAST CANCER METASTASIS-SUPPRESSOR 1"/>
    <property type="match status" value="1"/>
</dbReference>
<dbReference type="SMART" id="SM00355">
    <property type="entry name" value="ZnF_C2H2"/>
    <property type="match status" value="2"/>
</dbReference>
<keyword evidence="3" id="KW-0805">Transcription regulation</keyword>
<evidence type="ECO:0000256" key="1">
    <source>
        <dbReference type="ARBA" id="ARBA00004123"/>
    </source>
</evidence>
<dbReference type="Proteomes" id="UP000016929">
    <property type="component" value="Unassembled WGS sequence"/>
</dbReference>
<dbReference type="STRING" id="1229665.N1R8P3"/>
<dbReference type="PROSITE" id="PS00028">
    <property type="entry name" value="ZINC_FINGER_C2H2_1"/>
    <property type="match status" value="2"/>
</dbReference>
<evidence type="ECO:0000256" key="4">
    <source>
        <dbReference type="ARBA" id="ARBA00023163"/>
    </source>
</evidence>
<keyword evidence="2" id="KW-0678">Repressor</keyword>
<keyword evidence="4" id="KW-0804">Transcription</keyword>
<name>N1R8P3_FUSC4</name>
<feature type="compositionally biased region" description="Polar residues" evidence="6">
    <location>
        <begin position="827"/>
        <end position="839"/>
    </location>
</feature>
<dbReference type="GO" id="GO:0005654">
    <property type="term" value="C:nucleoplasm"/>
    <property type="evidence" value="ECO:0007669"/>
    <property type="project" value="UniProtKB-ARBA"/>
</dbReference>
<comment type="subcellular location">
    <subcellularLocation>
        <location evidence="1">Nucleus</location>
    </subcellularLocation>
</comment>
<feature type="region of interest" description="Disordered" evidence="6">
    <location>
        <begin position="314"/>
        <end position="360"/>
    </location>
</feature>
<dbReference type="Pfam" id="PF12874">
    <property type="entry name" value="zf-met"/>
    <property type="match status" value="2"/>
</dbReference>
<evidence type="ECO:0000313" key="9">
    <source>
        <dbReference type="Proteomes" id="UP000016929"/>
    </source>
</evidence>
<accession>N1R8P3</accession>
<dbReference type="SUPFAM" id="SSF57667">
    <property type="entry name" value="beta-beta-alpha zinc fingers"/>
    <property type="match status" value="1"/>
</dbReference>
<keyword evidence="9" id="KW-1185">Reference proteome</keyword>
<evidence type="ECO:0000256" key="5">
    <source>
        <dbReference type="ARBA" id="ARBA00023242"/>
    </source>
</evidence>
<proteinExistence type="predicted"/>
<dbReference type="SMART" id="SM01401">
    <property type="entry name" value="Sds3"/>
    <property type="match status" value="1"/>
</dbReference>
<evidence type="ECO:0000256" key="3">
    <source>
        <dbReference type="ARBA" id="ARBA00023015"/>
    </source>
</evidence>
<sequence>MAANEAAALTNMANRSDRRSPAPASQSKRDRKRQALIERLSGMTDKFHRERDMTYRDQLQKIQFDINLVQRFDPYDPKVLEVISELQKEHTNTQGPPVNAEDARSLLDMAGIRFSDFVDEVEDLVEIRDFQLAQSKNEYDRRREEYRNTYDYKVETAKREHRALTNTLRDRLVNTLTHKKNRLNREKEVLEINDSNALLLNPNQFSLTNPASPGGPHGKRATRLRKDADDMQMYSDNKKRKRNAGDDDGSPAPTRRALDNHNTTPLWQSEKARAAAKQNGPIYSIDKLFTDKELSLNYNTAALAAHQYILRNRVSGGGSPEDSDSGNGEANGDQDADSQPSAPAMERSVSHATRSTRGGNLLDDKILGLEGITNFEVHNLDILHAHEPPKMPPPVPQQYLKPYPRTADQNFPVPLSNDDITSDLTIMGFFKQYDAAHKPGAHLDRPTGMRRVLAAVSIPYQHSRYVAFTSAPREDPEYVRDSLGLPALSSLRDQPSPAHAGAATSVAALSSAAVPMSRQSSAGGVAMSRQGSSSTRGKGLLQARRKGVASIWLTAASDFMEVQPTSADGVGFTASHLPSFNTPAVASESSYSKMTPSPFAAMLAITGVVPARLANTVCIVSLSPDTLRIVLIALRVTLEQPVLSIMEQADALTHLTKVLFLLCWCLLNLPDYQHPCYKHVCSNFATLGSLLKLAGLSCPSQLSDMLSMVTPPSLVQLKSLPDEAPRGLWGVYLLVFEKPGCLPAIYIGSGTASQGGEGSTVGLGFTPEQLEAIAEERRERERVYQEKYRKEHLEYHKEYRKEHLEYHKEYQKSLRANPTPEFRARNNRNNIKQQPGTKLRQQQAVANKTYYCPVCKVACRDHAGLVRHNNTPKHHKKTLMGDSDYICGPCDISFKYLSAYKTHCRSKGHLERTQY</sequence>
<feature type="domain" description="C2H2-type" evidence="7">
    <location>
        <begin position="852"/>
        <end position="874"/>
    </location>
</feature>
<feature type="region of interest" description="Disordered" evidence="6">
    <location>
        <begin position="820"/>
        <end position="839"/>
    </location>
</feature>
<dbReference type="EMBL" id="KB726996">
    <property type="protein sequence ID" value="EMT61629.1"/>
    <property type="molecule type" value="Genomic_DNA"/>
</dbReference>
<dbReference type="InterPro" id="IPR036236">
    <property type="entry name" value="Znf_C2H2_sf"/>
</dbReference>
<dbReference type="AlphaFoldDB" id="N1R8P3"/>
<evidence type="ECO:0000313" key="8">
    <source>
        <dbReference type="EMBL" id="EMT61629.1"/>
    </source>
</evidence>
<protein>
    <recommendedName>
        <fullName evidence="7">C2H2-type domain-containing protein</fullName>
    </recommendedName>
</protein>
<dbReference type="Gene3D" id="3.30.160.60">
    <property type="entry name" value="Classic Zinc Finger"/>
    <property type="match status" value="1"/>
</dbReference>
<feature type="region of interest" description="Disordered" evidence="6">
    <location>
        <begin position="520"/>
        <end position="541"/>
    </location>
</feature>
<keyword evidence="5" id="KW-0539">Nucleus</keyword>
<feature type="region of interest" description="Disordered" evidence="6">
    <location>
        <begin position="1"/>
        <end position="32"/>
    </location>
</feature>
<evidence type="ECO:0000256" key="6">
    <source>
        <dbReference type="SAM" id="MobiDB-lite"/>
    </source>
</evidence>
<feature type="domain" description="C2H2-type" evidence="7">
    <location>
        <begin position="887"/>
        <end position="909"/>
    </location>
</feature>
<gene>
    <name evidence="8" type="ORF">FOC4_g10014693</name>
</gene>
<dbReference type="OrthoDB" id="70376at2759"/>
<dbReference type="Pfam" id="PF08598">
    <property type="entry name" value="Sds3"/>
    <property type="match status" value="1"/>
</dbReference>
<organism evidence="8 9">
    <name type="scientific">Fusarium oxysporum f. sp. cubense (strain race 4)</name>
    <name type="common">Panama disease fungus</name>
    <dbReference type="NCBI Taxonomy" id="2502994"/>
    <lineage>
        <taxon>Eukaryota</taxon>
        <taxon>Fungi</taxon>
        <taxon>Dikarya</taxon>
        <taxon>Ascomycota</taxon>
        <taxon>Pezizomycotina</taxon>
        <taxon>Sordariomycetes</taxon>
        <taxon>Hypocreomycetidae</taxon>
        <taxon>Hypocreales</taxon>
        <taxon>Nectriaceae</taxon>
        <taxon>Fusarium</taxon>
        <taxon>Fusarium oxysporum species complex</taxon>
    </lineage>
</organism>
<dbReference type="InterPro" id="IPR013907">
    <property type="entry name" value="Sds3"/>
</dbReference>
<reference evidence="9" key="2">
    <citation type="journal article" date="2014" name="PLoS ONE">
        <title>Genome and Transcriptome Analysis of the Fungal Pathogen Fusarium oxysporum f. sp. cubense Causing Banana Vascular Wilt Disease.</title>
        <authorList>
            <person name="Guo L."/>
            <person name="Han L."/>
            <person name="Yang L."/>
            <person name="Zeng H."/>
            <person name="Fan D."/>
            <person name="Zhu Y."/>
            <person name="Feng Y."/>
            <person name="Wang G."/>
            <person name="Peng C."/>
            <person name="Jiang X."/>
            <person name="Zhou D."/>
            <person name="Ni P."/>
            <person name="Liang C."/>
            <person name="Liu L."/>
            <person name="Wang J."/>
            <person name="Mao C."/>
            <person name="Fang X."/>
            <person name="Peng M."/>
            <person name="Huang J."/>
        </authorList>
    </citation>
    <scope>NUCLEOTIDE SEQUENCE [LARGE SCALE GENOMIC DNA]</scope>
    <source>
        <strain evidence="9">race 4</strain>
    </source>
</reference>
<dbReference type="HOGENOM" id="CLU_318071_0_0_1"/>
<dbReference type="InterPro" id="IPR013087">
    <property type="entry name" value="Znf_C2H2_type"/>
</dbReference>